<name>A0ABW9RSR7_9BACT</name>
<evidence type="ECO:0000313" key="2">
    <source>
        <dbReference type="Proteomes" id="UP000798808"/>
    </source>
</evidence>
<keyword evidence="2" id="KW-1185">Reference proteome</keyword>
<dbReference type="Proteomes" id="UP000798808">
    <property type="component" value="Unassembled WGS sequence"/>
</dbReference>
<dbReference type="EMBL" id="SMLW01000564">
    <property type="protein sequence ID" value="MTI26120.1"/>
    <property type="molecule type" value="Genomic_DNA"/>
</dbReference>
<dbReference type="Pfam" id="PF14117">
    <property type="entry name" value="DUF4287"/>
    <property type="match status" value="1"/>
</dbReference>
<reference evidence="1 2" key="1">
    <citation type="submission" date="2019-02" db="EMBL/GenBank/DDBJ databases">
        <authorList>
            <person name="Goldberg S.R."/>
            <person name="Haltli B.A."/>
            <person name="Correa H."/>
            <person name="Russell K.G."/>
        </authorList>
    </citation>
    <scope>NUCLEOTIDE SEQUENCE [LARGE SCALE GENOMIC DNA]</scope>
    <source>
        <strain evidence="1 2">JCM 16186</strain>
    </source>
</reference>
<gene>
    <name evidence="1" type="ORF">E1163_14275</name>
</gene>
<organism evidence="1 2">
    <name type="scientific">Fulvivirga kasyanovii</name>
    <dbReference type="NCBI Taxonomy" id="396812"/>
    <lineage>
        <taxon>Bacteria</taxon>
        <taxon>Pseudomonadati</taxon>
        <taxon>Bacteroidota</taxon>
        <taxon>Cytophagia</taxon>
        <taxon>Cytophagales</taxon>
        <taxon>Fulvivirgaceae</taxon>
        <taxon>Fulvivirga</taxon>
    </lineage>
</organism>
<dbReference type="RefSeq" id="WP_155172961.1">
    <property type="nucleotide sequence ID" value="NZ_BAAAFL010000014.1"/>
</dbReference>
<dbReference type="InterPro" id="IPR025629">
    <property type="entry name" value="DUF4287"/>
</dbReference>
<comment type="caution">
    <text evidence="1">The sequence shown here is derived from an EMBL/GenBank/DDBJ whole genome shotgun (WGS) entry which is preliminary data.</text>
</comment>
<protein>
    <submittedName>
        <fullName evidence="1">DUF4287 domain-containing protein</fullName>
    </submittedName>
</protein>
<proteinExistence type="predicted"/>
<accession>A0ABW9RSR7</accession>
<sequence length="72" mass="8123">MSFQAYLDNIQTKTGKAPEDFEALAAEKGFTQDGQIRQGVKATEITNWLKDEYKLGHGHAMAIYAYIKGKRE</sequence>
<evidence type="ECO:0000313" key="1">
    <source>
        <dbReference type="EMBL" id="MTI26120.1"/>
    </source>
</evidence>